<dbReference type="AlphaFoldDB" id="A0A6B0T8D8"/>
<evidence type="ECO:0000259" key="2">
    <source>
        <dbReference type="Pfam" id="PF26478"/>
    </source>
</evidence>
<feature type="transmembrane region" description="Helical" evidence="1">
    <location>
        <begin position="46"/>
        <end position="65"/>
    </location>
</feature>
<keyword evidence="1" id="KW-0472">Membrane</keyword>
<keyword evidence="1" id="KW-1133">Transmembrane helix</keyword>
<evidence type="ECO:0000313" key="3">
    <source>
        <dbReference type="EMBL" id="MXR51883.1"/>
    </source>
</evidence>
<accession>A0A6B0T8D8</accession>
<evidence type="ECO:0000256" key="1">
    <source>
        <dbReference type="SAM" id="Phobius"/>
    </source>
</evidence>
<dbReference type="EMBL" id="WUUT01000003">
    <property type="protein sequence ID" value="MXR51883.1"/>
    <property type="molecule type" value="Genomic_DNA"/>
</dbReference>
<dbReference type="Pfam" id="PF26478">
    <property type="entry name" value="DUF8151"/>
    <property type="match status" value="1"/>
</dbReference>
<dbReference type="OrthoDB" id="205411at2157"/>
<organism evidence="3 4">
    <name type="scientific">Halovenus carboxidivorans</name>
    <dbReference type="NCBI Taxonomy" id="2692199"/>
    <lineage>
        <taxon>Archaea</taxon>
        <taxon>Methanobacteriati</taxon>
        <taxon>Methanobacteriota</taxon>
        <taxon>Stenosarchaea group</taxon>
        <taxon>Halobacteria</taxon>
        <taxon>Halobacteriales</taxon>
        <taxon>Haloarculaceae</taxon>
        <taxon>Halovenus</taxon>
    </lineage>
</organism>
<gene>
    <name evidence="3" type="ORF">GRX03_09730</name>
</gene>
<reference evidence="3 4" key="1">
    <citation type="submission" date="2019-12" db="EMBL/GenBank/DDBJ databases">
        <title>Isolation and characterization of three novel carbon monoxide-oxidizing members of Halobacteria from salione crusts and soils.</title>
        <authorList>
            <person name="Myers M.R."/>
            <person name="King G.M."/>
        </authorList>
    </citation>
    <scope>NUCLEOTIDE SEQUENCE [LARGE SCALE GENOMIC DNA]</scope>
    <source>
        <strain evidence="3 4">WSH3</strain>
    </source>
</reference>
<dbReference type="RefSeq" id="WP_159764007.1">
    <property type="nucleotide sequence ID" value="NZ_WUUT01000003.1"/>
</dbReference>
<proteinExistence type="predicted"/>
<feature type="domain" description="DUF8151" evidence="2">
    <location>
        <begin position="1"/>
        <end position="78"/>
    </location>
</feature>
<protein>
    <recommendedName>
        <fullName evidence="2">DUF8151 domain-containing protein</fullName>
    </recommendedName>
</protein>
<keyword evidence="1" id="KW-0812">Transmembrane</keyword>
<dbReference type="Proteomes" id="UP000466535">
    <property type="component" value="Unassembled WGS sequence"/>
</dbReference>
<dbReference type="InterPro" id="IPR058464">
    <property type="entry name" value="DUF8151"/>
</dbReference>
<feature type="transmembrane region" description="Helical" evidence="1">
    <location>
        <begin position="12"/>
        <end position="34"/>
    </location>
</feature>
<evidence type="ECO:0000313" key="4">
    <source>
        <dbReference type="Proteomes" id="UP000466535"/>
    </source>
</evidence>
<sequence>MRDGLFEALVELSMMVLYGVATTVLAGLGTLFEYRSYRFLNSGETAMALWIGALGVVVLALAYRVGRDKLVSAWIDVQAELA</sequence>
<name>A0A6B0T8D8_9EURY</name>
<keyword evidence="4" id="KW-1185">Reference proteome</keyword>
<comment type="caution">
    <text evidence="3">The sequence shown here is derived from an EMBL/GenBank/DDBJ whole genome shotgun (WGS) entry which is preliminary data.</text>
</comment>